<protein>
    <submittedName>
        <fullName evidence="1">DUF4256 domain-containing protein</fullName>
    </submittedName>
</protein>
<evidence type="ECO:0000313" key="2">
    <source>
        <dbReference type="Proteomes" id="UP001597451"/>
    </source>
</evidence>
<dbReference type="Proteomes" id="UP001597451">
    <property type="component" value="Unassembled WGS sequence"/>
</dbReference>
<dbReference type="EMBL" id="JBHUMX010000036">
    <property type="protein sequence ID" value="MFD2629478.1"/>
    <property type="molecule type" value="Genomic_DNA"/>
</dbReference>
<name>A0ABW5Q1F5_9BACI</name>
<gene>
    <name evidence="1" type="ORF">ACFSUN_11870</name>
</gene>
<organism evidence="1 2">
    <name type="scientific">Oceanobacillus kapialis</name>
    <dbReference type="NCBI Taxonomy" id="481353"/>
    <lineage>
        <taxon>Bacteria</taxon>
        <taxon>Bacillati</taxon>
        <taxon>Bacillota</taxon>
        <taxon>Bacilli</taxon>
        <taxon>Bacillales</taxon>
        <taxon>Bacillaceae</taxon>
        <taxon>Oceanobacillus</taxon>
    </lineage>
</organism>
<evidence type="ECO:0000313" key="1">
    <source>
        <dbReference type="EMBL" id="MFD2629478.1"/>
    </source>
</evidence>
<keyword evidence="2" id="KW-1185">Reference proteome</keyword>
<dbReference type="Pfam" id="PF14066">
    <property type="entry name" value="DUF4256"/>
    <property type="match status" value="1"/>
</dbReference>
<comment type="caution">
    <text evidence="1">The sequence shown here is derived from an EMBL/GenBank/DDBJ whole genome shotgun (WGS) entry which is preliminary data.</text>
</comment>
<reference evidence="2" key="1">
    <citation type="journal article" date="2019" name="Int. J. Syst. Evol. Microbiol.">
        <title>The Global Catalogue of Microorganisms (GCM) 10K type strain sequencing project: providing services to taxonomists for standard genome sequencing and annotation.</title>
        <authorList>
            <consortium name="The Broad Institute Genomics Platform"/>
            <consortium name="The Broad Institute Genome Sequencing Center for Infectious Disease"/>
            <person name="Wu L."/>
            <person name="Ma J."/>
        </authorList>
    </citation>
    <scope>NUCLEOTIDE SEQUENCE [LARGE SCALE GENOMIC DNA]</scope>
    <source>
        <strain evidence="2">TISTR 1858</strain>
    </source>
</reference>
<dbReference type="InterPro" id="IPR025352">
    <property type="entry name" value="DUF4256"/>
</dbReference>
<sequence>MGEKELSVEQHEILLNGLKARFKKNMQRHEGLEWDKVQAKLEAQPDKLWSLNEMESTEGEPDVVGYDEENDEYIFYDCSKESPKGRRSVCYDRKALEARKKHKPENTAIDMATEMGITLLTEAQYRALQELGEFDLKTSTWVLTPSDIRERGGALFCDRRFGHVFLYHNGADSYYGSRGFRGELRV</sequence>
<accession>A0ABW5Q1F5</accession>
<dbReference type="RefSeq" id="WP_379562270.1">
    <property type="nucleotide sequence ID" value="NZ_JBHUMX010000036.1"/>
</dbReference>
<proteinExistence type="predicted"/>